<feature type="region of interest" description="Disordered" evidence="1">
    <location>
        <begin position="277"/>
        <end position="305"/>
    </location>
</feature>
<dbReference type="EMBL" id="JAMYWD010000005">
    <property type="protein sequence ID" value="KAJ4969756.1"/>
    <property type="molecule type" value="Genomic_DNA"/>
</dbReference>
<feature type="region of interest" description="Disordered" evidence="1">
    <location>
        <begin position="65"/>
        <end position="87"/>
    </location>
</feature>
<evidence type="ECO:0000313" key="3">
    <source>
        <dbReference type="Proteomes" id="UP001141806"/>
    </source>
</evidence>
<name>A0A9Q0KG97_9MAGN</name>
<comment type="caution">
    <text evidence="2">The sequence shown here is derived from an EMBL/GenBank/DDBJ whole genome shotgun (WGS) entry which is preliminary data.</text>
</comment>
<organism evidence="2 3">
    <name type="scientific">Protea cynaroides</name>
    <dbReference type="NCBI Taxonomy" id="273540"/>
    <lineage>
        <taxon>Eukaryota</taxon>
        <taxon>Viridiplantae</taxon>
        <taxon>Streptophyta</taxon>
        <taxon>Embryophyta</taxon>
        <taxon>Tracheophyta</taxon>
        <taxon>Spermatophyta</taxon>
        <taxon>Magnoliopsida</taxon>
        <taxon>Proteales</taxon>
        <taxon>Proteaceae</taxon>
        <taxon>Protea</taxon>
    </lineage>
</organism>
<evidence type="ECO:0000313" key="2">
    <source>
        <dbReference type="EMBL" id="KAJ4969756.1"/>
    </source>
</evidence>
<dbReference type="AlphaFoldDB" id="A0A9Q0KG97"/>
<gene>
    <name evidence="2" type="ORF">NE237_002855</name>
</gene>
<feature type="compositionally biased region" description="Acidic residues" evidence="1">
    <location>
        <begin position="282"/>
        <end position="296"/>
    </location>
</feature>
<evidence type="ECO:0000256" key="1">
    <source>
        <dbReference type="SAM" id="MobiDB-lite"/>
    </source>
</evidence>
<sequence length="391" mass="41073">MFSGSFRSSAPGAGAVGGGLGYGRGVGSVGNPFGGEPVDVSGALSGKLVHSVTANLKSFGIAARTESDLRSSGPVPNESDYWGRSDPTSVSQGVLGVRSVFPNSFRGSVLRAPNGDGGVPETVTPTRVLPILWPSLGQVGDQQPVAVSAEAAKNGGIPTKEGDPRLVRSIGDLGGLFGLPNLKPTCQVSMPVINSGRFSDAPADIMEVIGNTTMHSNRLNVEKRSCAARKRQRQGWSWREKGKDQLIMDLAFLRNSTATAAGVGEPLVQQVPQVQGAWGDVSDGEDSDMGDEEDQTDKDIDDRSRMSDPGLVMGDDQSNNVVSNEALTTILDVPNAEMAIVPTLEVLATSSPQHHVGDEEGNLGKSPVMSTATISKYDGQVIVHYDIHRVD</sequence>
<reference evidence="2" key="1">
    <citation type="journal article" date="2023" name="Plant J.">
        <title>The genome of the king protea, Protea cynaroides.</title>
        <authorList>
            <person name="Chang J."/>
            <person name="Duong T.A."/>
            <person name="Schoeman C."/>
            <person name="Ma X."/>
            <person name="Roodt D."/>
            <person name="Barker N."/>
            <person name="Li Z."/>
            <person name="Van de Peer Y."/>
            <person name="Mizrachi E."/>
        </authorList>
    </citation>
    <scope>NUCLEOTIDE SEQUENCE</scope>
    <source>
        <tissue evidence="2">Young leaves</tissue>
    </source>
</reference>
<dbReference type="Proteomes" id="UP001141806">
    <property type="component" value="Unassembled WGS sequence"/>
</dbReference>
<accession>A0A9Q0KG97</accession>
<proteinExistence type="predicted"/>
<protein>
    <submittedName>
        <fullName evidence="2">Uncharacterized protein</fullName>
    </submittedName>
</protein>
<keyword evidence="3" id="KW-1185">Reference proteome</keyword>